<dbReference type="Proteomes" id="UP000199137">
    <property type="component" value="Unassembled WGS sequence"/>
</dbReference>
<dbReference type="EMBL" id="FOWC01000005">
    <property type="protein sequence ID" value="SFP45695.1"/>
    <property type="molecule type" value="Genomic_DNA"/>
</dbReference>
<protein>
    <submittedName>
        <fullName evidence="1">Uncharacterized protein</fullName>
    </submittedName>
</protein>
<gene>
    <name evidence="1" type="ORF">SAMN05421854_105324</name>
</gene>
<reference evidence="1 2" key="1">
    <citation type="submission" date="2016-10" db="EMBL/GenBank/DDBJ databases">
        <authorList>
            <person name="de Groot N.N."/>
        </authorList>
    </citation>
    <scope>NUCLEOTIDE SEQUENCE [LARGE SCALE GENOMIC DNA]</scope>
    <source>
        <strain evidence="1 2">DSM 44637</strain>
    </source>
</reference>
<dbReference type="AlphaFoldDB" id="A0A1I5QHK0"/>
<accession>A0A1I5QHK0</accession>
<proteinExistence type="predicted"/>
<evidence type="ECO:0000313" key="2">
    <source>
        <dbReference type="Proteomes" id="UP000199137"/>
    </source>
</evidence>
<organism evidence="1 2">
    <name type="scientific">Amycolatopsis rubida</name>
    <dbReference type="NCBI Taxonomy" id="112413"/>
    <lineage>
        <taxon>Bacteria</taxon>
        <taxon>Bacillati</taxon>
        <taxon>Actinomycetota</taxon>
        <taxon>Actinomycetes</taxon>
        <taxon>Pseudonocardiales</taxon>
        <taxon>Pseudonocardiaceae</taxon>
        <taxon>Amycolatopsis</taxon>
    </lineage>
</organism>
<sequence>MQALQARRRAGASGVRELECRAKRQYRQYRGRRRLVGTLALEFRRVRTGQVSGLA</sequence>
<name>A0A1I5QHK0_9PSEU</name>
<evidence type="ECO:0000313" key="1">
    <source>
        <dbReference type="EMBL" id="SFP45695.1"/>
    </source>
</evidence>